<comment type="subcellular location">
    <subcellularLocation>
        <location evidence="1">Membrane</location>
        <topology evidence="1">Multi-pass membrane protein</topology>
    </subcellularLocation>
</comment>
<protein>
    <recommendedName>
        <fullName evidence="9">Major facilitator superfamily (MFS) profile domain-containing protein</fullName>
    </recommendedName>
</protein>
<feature type="transmembrane region" description="Helical" evidence="6">
    <location>
        <begin position="27"/>
        <end position="48"/>
    </location>
</feature>
<feature type="transmembrane region" description="Helical" evidence="6">
    <location>
        <begin position="344"/>
        <end position="369"/>
    </location>
</feature>
<feature type="transmembrane region" description="Helical" evidence="6">
    <location>
        <begin position="277"/>
        <end position="300"/>
    </location>
</feature>
<dbReference type="STRING" id="38772.ENSGAGP00000011664"/>
<reference evidence="8" key="1">
    <citation type="journal article" date="2017" name="PLoS ONE">
        <title>The Agassiz's desert tortoise genome provides a resource for the conservation of a threatened species.</title>
        <authorList>
            <person name="Tollis M."/>
            <person name="DeNardo D.F."/>
            <person name="Cornelius J.A."/>
            <person name="Dolby G.A."/>
            <person name="Edwards T."/>
            <person name="Henen B.T."/>
            <person name="Karl A.E."/>
            <person name="Murphy R.W."/>
            <person name="Kusumi K."/>
        </authorList>
    </citation>
    <scope>NUCLEOTIDE SEQUENCE [LARGE SCALE GENOMIC DNA]</scope>
</reference>
<feature type="transmembrane region" description="Helical" evidence="6">
    <location>
        <begin position="185"/>
        <end position="202"/>
    </location>
</feature>
<dbReference type="GO" id="GO:0022857">
    <property type="term" value="F:transmembrane transporter activity"/>
    <property type="evidence" value="ECO:0007669"/>
    <property type="project" value="InterPro"/>
</dbReference>
<keyword evidence="3 6" id="KW-1133">Transmembrane helix</keyword>
<dbReference type="Proteomes" id="UP000291020">
    <property type="component" value="Unassembled WGS sequence"/>
</dbReference>
<dbReference type="SUPFAM" id="SSF103473">
    <property type="entry name" value="MFS general substrate transporter"/>
    <property type="match status" value="1"/>
</dbReference>
<evidence type="ECO:0000256" key="3">
    <source>
        <dbReference type="ARBA" id="ARBA00022989"/>
    </source>
</evidence>
<evidence type="ECO:0000256" key="5">
    <source>
        <dbReference type="SAM" id="MobiDB-lite"/>
    </source>
</evidence>
<feature type="region of interest" description="Disordered" evidence="5">
    <location>
        <begin position="142"/>
        <end position="162"/>
    </location>
</feature>
<evidence type="ECO:0008006" key="9">
    <source>
        <dbReference type="Google" id="ProtNLM"/>
    </source>
</evidence>
<evidence type="ECO:0000256" key="4">
    <source>
        <dbReference type="ARBA" id="ARBA00023136"/>
    </source>
</evidence>
<accession>A0A452HAB3</accession>
<keyword evidence="2 6" id="KW-0812">Transmembrane</keyword>
<dbReference type="AlphaFoldDB" id="A0A452HAB3"/>
<feature type="transmembrane region" description="Helical" evidence="6">
    <location>
        <begin position="102"/>
        <end position="120"/>
    </location>
</feature>
<feature type="transmembrane region" description="Helical" evidence="6">
    <location>
        <begin position="321"/>
        <end position="338"/>
    </location>
</feature>
<evidence type="ECO:0000256" key="2">
    <source>
        <dbReference type="ARBA" id="ARBA00022692"/>
    </source>
</evidence>
<dbReference type="Gene3D" id="1.20.1250.20">
    <property type="entry name" value="MFS general substrate transporter like domains"/>
    <property type="match status" value="1"/>
</dbReference>
<feature type="transmembrane region" description="Helical" evidence="6">
    <location>
        <begin position="60"/>
        <end position="82"/>
    </location>
</feature>
<sequence>MGKIHELNNSPFSKLSLNLAFLSSSPLLTAPLHLCIGTGAGASIFGYLTRSTTLQERATVFAAVMACRQVGLLIGPACNLFLRLCNFQLGPFEVNKFTSPGLFMCLLWILLQFVVVAMYYDLQPVPHPLRAALAAQQEEEREPLVQHDSGQEEPAEHRSYGGTIQGVPAEPPMGDESRYYLREEVVVLLTAQFITLFNQTALETMVTPITQRYLSFGELENSIMYFLCGIEVICGFFLVRCLSSRLPDRVILVLGLVICNVACIWCLLFLARPQGSFPVLLSELVVGVFLQVLGLPFVAVSQVSLFSKVTAERTQGFSQGLRRSVGGIATILGPLWAGGLTENLYIMLGVMMGLLSLLMVMVGLSYSYLVEVPRSYVPGPSPEERCS</sequence>
<dbReference type="Pfam" id="PF07690">
    <property type="entry name" value="MFS_1"/>
    <property type="match status" value="1"/>
</dbReference>
<dbReference type="InterPro" id="IPR011701">
    <property type="entry name" value="MFS"/>
</dbReference>
<organism evidence="7 8">
    <name type="scientific">Gopherus agassizii</name>
    <name type="common">Agassiz's desert tortoise</name>
    <dbReference type="NCBI Taxonomy" id="38772"/>
    <lineage>
        <taxon>Eukaryota</taxon>
        <taxon>Metazoa</taxon>
        <taxon>Chordata</taxon>
        <taxon>Craniata</taxon>
        <taxon>Vertebrata</taxon>
        <taxon>Euteleostomi</taxon>
        <taxon>Archelosauria</taxon>
        <taxon>Testudinata</taxon>
        <taxon>Testudines</taxon>
        <taxon>Cryptodira</taxon>
        <taxon>Durocryptodira</taxon>
        <taxon>Testudinoidea</taxon>
        <taxon>Testudinidae</taxon>
        <taxon>Gopherus</taxon>
    </lineage>
</organism>
<dbReference type="Ensembl" id="ENSGAGT00000013365.1">
    <property type="protein sequence ID" value="ENSGAGP00000011664.1"/>
    <property type="gene ID" value="ENSGAGG00000009004.1"/>
</dbReference>
<dbReference type="PANTHER" id="PTHR23510:SF16">
    <property type="entry name" value="MAJOR FACILITATOR SUPERFAMILY (MFS) PROFILE DOMAIN-CONTAINING PROTEIN"/>
    <property type="match status" value="1"/>
</dbReference>
<feature type="transmembrane region" description="Helical" evidence="6">
    <location>
        <begin position="251"/>
        <end position="271"/>
    </location>
</feature>
<dbReference type="InterPro" id="IPR036259">
    <property type="entry name" value="MFS_trans_sf"/>
</dbReference>
<proteinExistence type="predicted"/>
<name>A0A452HAB3_9SAUR</name>
<evidence type="ECO:0000256" key="6">
    <source>
        <dbReference type="SAM" id="Phobius"/>
    </source>
</evidence>
<dbReference type="GO" id="GO:0016020">
    <property type="term" value="C:membrane"/>
    <property type="evidence" value="ECO:0007669"/>
    <property type="project" value="UniProtKB-SubCell"/>
</dbReference>
<reference evidence="7" key="2">
    <citation type="submission" date="2025-08" db="UniProtKB">
        <authorList>
            <consortium name="Ensembl"/>
        </authorList>
    </citation>
    <scope>IDENTIFICATION</scope>
</reference>
<reference evidence="7" key="3">
    <citation type="submission" date="2025-09" db="UniProtKB">
        <authorList>
            <consortium name="Ensembl"/>
        </authorList>
    </citation>
    <scope>IDENTIFICATION</scope>
</reference>
<keyword evidence="8" id="KW-1185">Reference proteome</keyword>
<dbReference type="InterPro" id="IPR051068">
    <property type="entry name" value="MFS_Domain-Containing_Protein"/>
</dbReference>
<dbReference type="PANTHER" id="PTHR23510">
    <property type="entry name" value="INNER MEMBRANE TRANSPORT PROTEIN YAJR"/>
    <property type="match status" value="1"/>
</dbReference>
<evidence type="ECO:0000313" key="7">
    <source>
        <dbReference type="Ensembl" id="ENSGAGP00000011664.1"/>
    </source>
</evidence>
<feature type="transmembrane region" description="Helical" evidence="6">
    <location>
        <begin position="222"/>
        <end position="239"/>
    </location>
</feature>
<keyword evidence="4 6" id="KW-0472">Membrane</keyword>
<evidence type="ECO:0000313" key="8">
    <source>
        <dbReference type="Proteomes" id="UP000291020"/>
    </source>
</evidence>
<evidence type="ECO:0000256" key="1">
    <source>
        <dbReference type="ARBA" id="ARBA00004141"/>
    </source>
</evidence>